<reference evidence="1 2" key="1">
    <citation type="submission" date="2024-01" db="EMBL/GenBank/DDBJ databases">
        <authorList>
            <person name="Waweru B."/>
        </authorList>
    </citation>
    <scope>NUCLEOTIDE SEQUENCE [LARGE SCALE GENOMIC DNA]</scope>
</reference>
<proteinExistence type="predicted"/>
<protein>
    <submittedName>
        <fullName evidence="1">Uncharacterized protein</fullName>
    </submittedName>
</protein>
<dbReference type="Proteomes" id="UP001314170">
    <property type="component" value="Unassembled WGS sequence"/>
</dbReference>
<dbReference type="EMBL" id="CAWUPB010001189">
    <property type="protein sequence ID" value="CAK7351899.1"/>
    <property type="molecule type" value="Genomic_DNA"/>
</dbReference>
<keyword evidence="2" id="KW-1185">Reference proteome</keyword>
<accession>A0AAV1SM56</accession>
<evidence type="ECO:0000313" key="1">
    <source>
        <dbReference type="EMBL" id="CAK7351899.1"/>
    </source>
</evidence>
<comment type="caution">
    <text evidence="1">The sequence shown here is derived from an EMBL/GenBank/DDBJ whole genome shotgun (WGS) entry which is preliminary data.</text>
</comment>
<organism evidence="1 2">
    <name type="scientific">Dovyalis caffra</name>
    <dbReference type="NCBI Taxonomy" id="77055"/>
    <lineage>
        <taxon>Eukaryota</taxon>
        <taxon>Viridiplantae</taxon>
        <taxon>Streptophyta</taxon>
        <taxon>Embryophyta</taxon>
        <taxon>Tracheophyta</taxon>
        <taxon>Spermatophyta</taxon>
        <taxon>Magnoliopsida</taxon>
        <taxon>eudicotyledons</taxon>
        <taxon>Gunneridae</taxon>
        <taxon>Pentapetalae</taxon>
        <taxon>rosids</taxon>
        <taxon>fabids</taxon>
        <taxon>Malpighiales</taxon>
        <taxon>Salicaceae</taxon>
        <taxon>Flacourtieae</taxon>
        <taxon>Dovyalis</taxon>
    </lineage>
</organism>
<dbReference type="AlphaFoldDB" id="A0AAV1SM56"/>
<gene>
    <name evidence="1" type="ORF">DCAF_LOCUS24053</name>
</gene>
<evidence type="ECO:0000313" key="2">
    <source>
        <dbReference type="Proteomes" id="UP001314170"/>
    </source>
</evidence>
<sequence length="90" mass="10228">MHHDMVEQDDMLNGFKMNYGVNEVAIKGNDSIKNRATITYLLEEKTHDEEVIKGGKTKAINSNEVAKFVKKNSNDNPTRFREQGIVDLGF</sequence>
<name>A0AAV1SM56_9ROSI</name>